<dbReference type="InterPro" id="IPR029056">
    <property type="entry name" value="Ribokinase-like"/>
</dbReference>
<feature type="domain" description="Carbohydrate kinase PfkB" evidence="1">
    <location>
        <begin position="1"/>
        <end position="43"/>
    </location>
</feature>
<gene>
    <name evidence="2" type="ORF">OBE_04362</name>
</gene>
<dbReference type="SUPFAM" id="SSF53613">
    <property type="entry name" value="Ribokinase-like"/>
    <property type="match status" value="1"/>
</dbReference>
<protein>
    <submittedName>
        <fullName evidence="2">Kinase, PfkB family</fullName>
    </submittedName>
</protein>
<reference evidence="2" key="1">
    <citation type="journal article" date="2013" name="Environ. Microbiol.">
        <title>Microbiota from the distal guts of lean and obese adolescents exhibit partial functional redundancy besides clear differences in community structure.</title>
        <authorList>
            <person name="Ferrer M."/>
            <person name="Ruiz A."/>
            <person name="Lanza F."/>
            <person name="Haange S.B."/>
            <person name="Oberbach A."/>
            <person name="Till H."/>
            <person name="Bargiela R."/>
            <person name="Campoy C."/>
            <person name="Segura M.T."/>
            <person name="Richter M."/>
            <person name="von Bergen M."/>
            <person name="Seifert J."/>
            <person name="Suarez A."/>
        </authorList>
    </citation>
    <scope>NUCLEOTIDE SEQUENCE</scope>
</reference>
<dbReference type="AlphaFoldDB" id="K1UDG3"/>
<keyword evidence="2" id="KW-0418">Kinase</keyword>
<dbReference type="EMBL" id="AJWZ01002954">
    <property type="protein sequence ID" value="EKC69536.1"/>
    <property type="molecule type" value="Genomic_DNA"/>
</dbReference>
<organism evidence="2">
    <name type="scientific">human gut metagenome</name>
    <dbReference type="NCBI Taxonomy" id="408170"/>
    <lineage>
        <taxon>unclassified sequences</taxon>
        <taxon>metagenomes</taxon>
        <taxon>organismal metagenomes</taxon>
    </lineage>
</organism>
<evidence type="ECO:0000313" key="2">
    <source>
        <dbReference type="EMBL" id="EKC69536.1"/>
    </source>
</evidence>
<proteinExistence type="predicted"/>
<feature type="non-terminal residue" evidence="2">
    <location>
        <position position="1"/>
    </location>
</feature>
<comment type="caution">
    <text evidence="2">The sequence shown here is derived from an EMBL/GenBank/DDBJ whole genome shotgun (WGS) entry which is preliminary data.</text>
</comment>
<dbReference type="Gene3D" id="3.40.1190.20">
    <property type="match status" value="1"/>
</dbReference>
<name>K1UDG3_9ZZZZ</name>
<evidence type="ECO:0000259" key="1">
    <source>
        <dbReference type="Pfam" id="PF00294"/>
    </source>
</evidence>
<accession>K1UDG3</accession>
<keyword evidence="2" id="KW-0808">Transferase</keyword>
<sequence length="55" mass="6131">DAYMAGFVYGYLHGYSPADCCRLGSVLSYFVLQAEGCCTNAPTEQELLQKFETLR</sequence>
<dbReference type="InterPro" id="IPR011611">
    <property type="entry name" value="PfkB_dom"/>
</dbReference>
<dbReference type="Pfam" id="PF00294">
    <property type="entry name" value="PfkB"/>
    <property type="match status" value="1"/>
</dbReference>
<dbReference type="GO" id="GO:0016301">
    <property type="term" value="F:kinase activity"/>
    <property type="evidence" value="ECO:0007669"/>
    <property type="project" value="UniProtKB-KW"/>
</dbReference>